<dbReference type="OrthoDB" id="9995306at2759"/>
<proteinExistence type="predicted"/>
<dbReference type="FunCoup" id="A0A1V8SC70">
    <property type="interactions" value="470"/>
</dbReference>
<gene>
    <name evidence="1" type="ORF">B0A48_17057</name>
</gene>
<comment type="caution">
    <text evidence="1">The sequence shown here is derived from an EMBL/GenBank/DDBJ whole genome shotgun (WGS) entry which is preliminary data.</text>
</comment>
<evidence type="ECO:0000313" key="2">
    <source>
        <dbReference type="Proteomes" id="UP000192596"/>
    </source>
</evidence>
<sequence>MLFSLAPETTASDLNRMLLVLRDDKHVHSSIVTLPSDLPYVSAATSNADHVPTPLETAHAGFTMQQVHLARLVLGCRELDTGAARDVSGVLRVTKGGRWDDDEHGESDRQQAVEALREGQWRYLVGRDGSVKIVE</sequence>
<evidence type="ECO:0000313" key="1">
    <source>
        <dbReference type="EMBL" id="OQN96627.1"/>
    </source>
</evidence>
<protein>
    <submittedName>
        <fullName evidence="1">Uncharacterized protein</fullName>
    </submittedName>
</protein>
<dbReference type="EMBL" id="NAJO01000064">
    <property type="protein sequence ID" value="OQN96627.1"/>
    <property type="molecule type" value="Genomic_DNA"/>
</dbReference>
<accession>A0A1V8SC70</accession>
<dbReference type="Gene3D" id="3.40.50.300">
    <property type="entry name" value="P-loop containing nucleotide triphosphate hydrolases"/>
    <property type="match status" value="1"/>
</dbReference>
<dbReference type="STRING" id="1507870.A0A1V8SC70"/>
<keyword evidence="2" id="KW-1185">Reference proteome</keyword>
<dbReference type="InParanoid" id="A0A1V8SC70"/>
<dbReference type="InterPro" id="IPR027417">
    <property type="entry name" value="P-loop_NTPase"/>
</dbReference>
<name>A0A1V8SC70_9PEZI</name>
<dbReference type="AlphaFoldDB" id="A0A1V8SC70"/>
<organism evidence="1 2">
    <name type="scientific">Cryoendolithus antarcticus</name>
    <dbReference type="NCBI Taxonomy" id="1507870"/>
    <lineage>
        <taxon>Eukaryota</taxon>
        <taxon>Fungi</taxon>
        <taxon>Dikarya</taxon>
        <taxon>Ascomycota</taxon>
        <taxon>Pezizomycotina</taxon>
        <taxon>Dothideomycetes</taxon>
        <taxon>Dothideomycetidae</taxon>
        <taxon>Cladosporiales</taxon>
        <taxon>Cladosporiaceae</taxon>
        <taxon>Cryoendolithus</taxon>
    </lineage>
</organism>
<reference evidence="2" key="1">
    <citation type="submission" date="2017-03" db="EMBL/GenBank/DDBJ databases">
        <title>Genomes of endolithic fungi from Antarctica.</title>
        <authorList>
            <person name="Coleine C."/>
            <person name="Masonjones S."/>
            <person name="Stajich J.E."/>
        </authorList>
    </citation>
    <scope>NUCLEOTIDE SEQUENCE [LARGE SCALE GENOMIC DNA]</scope>
    <source>
        <strain evidence="2">CCFEE 5527</strain>
    </source>
</reference>
<dbReference type="Proteomes" id="UP000192596">
    <property type="component" value="Unassembled WGS sequence"/>
</dbReference>